<reference evidence="4" key="1">
    <citation type="submission" date="2021-01" db="EMBL/GenBank/DDBJ databases">
        <title>Whole genome shotgun sequence of Cellulomonas chitinilytica NBRC 110799.</title>
        <authorList>
            <person name="Komaki H."/>
            <person name="Tamura T."/>
        </authorList>
    </citation>
    <scope>NUCLEOTIDE SEQUENCE</scope>
    <source>
        <strain evidence="4">NBRC 110799</strain>
    </source>
</reference>
<keyword evidence="5" id="KW-1185">Reference proteome</keyword>
<evidence type="ECO:0000313" key="5">
    <source>
        <dbReference type="Proteomes" id="UP000632740"/>
    </source>
</evidence>
<proteinExistence type="predicted"/>
<gene>
    <name evidence="4" type="ORF">Cch01nite_10290</name>
</gene>
<organism evidence="4 5">
    <name type="scientific">Cellulomonas chitinilytica</name>
    <dbReference type="NCBI Taxonomy" id="398759"/>
    <lineage>
        <taxon>Bacteria</taxon>
        <taxon>Bacillati</taxon>
        <taxon>Actinomycetota</taxon>
        <taxon>Actinomycetes</taxon>
        <taxon>Micrococcales</taxon>
        <taxon>Cellulomonadaceae</taxon>
        <taxon>Cellulomonas</taxon>
    </lineage>
</organism>
<dbReference type="Gene3D" id="3.40.630.30">
    <property type="match status" value="1"/>
</dbReference>
<evidence type="ECO:0000259" key="3">
    <source>
        <dbReference type="PROSITE" id="PS51186"/>
    </source>
</evidence>
<dbReference type="GO" id="GO:0016747">
    <property type="term" value="F:acyltransferase activity, transferring groups other than amino-acyl groups"/>
    <property type="evidence" value="ECO:0007669"/>
    <property type="project" value="InterPro"/>
</dbReference>
<evidence type="ECO:0000313" key="4">
    <source>
        <dbReference type="EMBL" id="GIG20305.1"/>
    </source>
</evidence>
<keyword evidence="2" id="KW-0012">Acyltransferase</keyword>
<dbReference type="InterPro" id="IPR016181">
    <property type="entry name" value="Acyl_CoA_acyltransferase"/>
</dbReference>
<evidence type="ECO:0000256" key="1">
    <source>
        <dbReference type="ARBA" id="ARBA00022679"/>
    </source>
</evidence>
<dbReference type="PROSITE" id="PS51186">
    <property type="entry name" value="GNAT"/>
    <property type="match status" value="1"/>
</dbReference>
<dbReference type="Proteomes" id="UP000632740">
    <property type="component" value="Unassembled WGS sequence"/>
</dbReference>
<dbReference type="EMBL" id="BONK01000003">
    <property type="protein sequence ID" value="GIG20305.1"/>
    <property type="molecule type" value="Genomic_DNA"/>
</dbReference>
<name>A0A919P0A5_9CELL</name>
<dbReference type="AlphaFoldDB" id="A0A919P0A5"/>
<dbReference type="InterPro" id="IPR000182">
    <property type="entry name" value="GNAT_dom"/>
</dbReference>
<protein>
    <submittedName>
        <fullName evidence="4">N-acetyltransferase</fullName>
    </submittedName>
</protein>
<comment type="caution">
    <text evidence="4">The sequence shown here is derived from an EMBL/GenBank/DDBJ whole genome shotgun (WGS) entry which is preliminary data.</text>
</comment>
<dbReference type="CDD" id="cd04301">
    <property type="entry name" value="NAT_SF"/>
    <property type="match status" value="1"/>
</dbReference>
<sequence>MLVLIHRVVEDDWRLMQEVRLRALREDPEVFGSSLQREERFRESHWRMRTRSSPSWIALDEQGTGRGIVGMILEPGSPEDDRHVVSLWVAPEVRRRGVGWTLLDTVRQAALDDGARTLSLWVVDENHPAVDLYVRAGYARTGERHEAQREPPKIEERYVLELR</sequence>
<feature type="domain" description="N-acetyltransferase" evidence="3">
    <location>
        <begin position="3"/>
        <end position="161"/>
    </location>
</feature>
<evidence type="ECO:0000256" key="2">
    <source>
        <dbReference type="ARBA" id="ARBA00023315"/>
    </source>
</evidence>
<dbReference type="InterPro" id="IPR050832">
    <property type="entry name" value="Bact_Acetyltransf"/>
</dbReference>
<dbReference type="PANTHER" id="PTHR43877">
    <property type="entry name" value="AMINOALKYLPHOSPHONATE N-ACETYLTRANSFERASE-RELATED-RELATED"/>
    <property type="match status" value="1"/>
</dbReference>
<dbReference type="Pfam" id="PF00583">
    <property type="entry name" value="Acetyltransf_1"/>
    <property type="match status" value="1"/>
</dbReference>
<dbReference type="SUPFAM" id="SSF55729">
    <property type="entry name" value="Acyl-CoA N-acyltransferases (Nat)"/>
    <property type="match status" value="1"/>
</dbReference>
<dbReference type="PANTHER" id="PTHR43877:SF1">
    <property type="entry name" value="ACETYLTRANSFERASE"/>
    <property type="match status" value="1"/>
</dbReference>
<keyword evidence="1" id="KW-0808">Transferase</keyword>
<accession>A0A919P0A5</accession>